<accession>A0A829W054</accession>
<dbReference type="Proteomes" id="UP000315200">
    <property type="component" value="Unassembled WGS sequence"/>
</dbReference>
<dbReference type="AlphaFoldDB" id="A0A829W054"/>
<comment type="caution">
    <text evidence="1">The sequence shown here is derived from an EMBL/GenBank/DDBJ whole genome shotgun (WGS) entry which is preliminary data.</text>
</comment>
<evidence type="ECO:0000313" key="1">
    <source>
        <dbReference type="EMBL" id="GEA34698.1"/>
    </source>
</evidence>
<sequence length="100" mass="10935">MGDKTVGPAYEGSGNYVFIGHDDVPPGLIGPAPFCASDEDPAVWGQAVSVYQIKGGKGRDPCLQLRLSGKYVNILVTLLIENFKSEEKEYGINLSEYKRR</sequence>
<evidence type="ECO:0000313" key="2">
    <source>
        <dbReference type="Proteomes" id="UP000315200"/>
    </source>
</evidence>
<reference evidence="1 2" key="1">
    <citation type="submission" date="2019-06" db="EMBL/GenBank/DDBJ databases">
        <title>Draft genome sequence of [Clostridium] clostridioforme NBRC 113352.</title>
        <authorList>
            <person name="Miura T."/>
            <person name="Furukawa M."/>
            <person name="Shimamura M."/>
            <person name="Ohyama Y."/>
            <person name="Yamazoe A."/>
            <person name="Kawasaki H."/>
        </authorList>
    </citation>
    <scope>NUCLEOTIDE SEQUENCE [LARGE SCALE GENOMIC DNA]</scope>
    <source>
        <strain evidence="1 2">NBRC 113352</strain>
    </source>
</reference>
<dbReference type="EMBL" id="BJLB01000001">
    <property type="protein sequence ID" value="GEA34698.1"/>
    <property type="molecule type" value="Genomic_DNA"/>
</dbReference>
<organism evidence="1 2">
    <name type="scientific">Enterocloster clostridioformis</name>
    <dbReference type="NCBI Taxonomy" id="1531"/>
    <lineage>
        <taxon>Bacteria</taxon>
        <taxon>Bacillati</taxon>
        <taxon>Bacillota</taxon>
        <taxon>Clostridia</taxon>
        <taxon>Lachnospirales</taxon>
        <taxon>Lachnospiraceae</taxon>
        <taxon>Enterocloster</taxon>
    </lineage>
</organism>
<protein>
    <submittedName>
        <fullName evidence="1">Uncharacterized protein</fullName>
    </submittedName>
</protein>
<proteinExistence type="predicted"/>
<gene>
    <name evidence="1" type="ORF">Ccl03g_04110</name>
</gene>
<name>A0A829W054_9FIRM</name>